<dbReference type="Proteomes" id="UP000318148">
    <property type="component" value="Unassembled WGS sequence"/>
</dbReference>
<dbReference type="InterPro" id="IPR001466">
    <property type="entry name" value="Beta-lactam-related"/>
</dbReference>
<proteinExistence type="predicted"/>
<keyword evidence="2" id="KW-0378">Hydrolase</keyword>
<dbReference type="InterPro" id="IPR012338">
    <property type="entry name" value="Beta-lactam/transpept-like"/>
</dbReference>
<dbReference type="Pfam" id="PF00144">
    <property type="entry name" value="Beta-lactamase"/>
    <property type="match status" value="1"/>
</dbReference>
<dbReference type="Gene3D" id="3.40.710.10">
    <property type="entry name" value="DD-peptidase/beta-lactamase superfamily"/>
    <property type="match status" value="1"/>
</dbReference>
<dbReference type="SUPFAM" id="SSF56601">
    <property type="entry name" value="beta-lactamase/transpeptidase-like"/>
    <property type="match status" value="1"/>
</dbReference>
<protein>
    <submittedName>
        <fullName evidence="2">Class A beta-lactamase-related serine hydrolase</fullName>
    </submittedName>
</protein>
<reference evidence="2 3" key="1">
    <citation type="submission" date="2019-02" db="EMBL/GenBank/DDBJ databases">
        <title>Prokaryotic population dynamics and viral predation in marine succession experiment using metagenomics: the confinement effect.</title>
        <authorList>
            <person name="Haro-Moreno J.M."/>
            <person name="Rodriguez-Valera F."/>
            <person name="Lopez-Perez M."/>
        </authorList>
    </citation>
    <scope>NUCLEOTIDE SEQUENCE [LARGE SCALE GENOMIC DNA]</scope>
    <source>
        <strain evidence="2">MED-G169</strain>
    </source>
</reference>
<accession>A0A520LJW7</accession>
<sequence length="464" mass="50982">MKYAYLYLSITFFWSLNLSSLPIDLKNLNLSEPESQGMKKSIGRDLDAVITKALNDEKIQGAVVAVSRFGNPIYFSAHGLADVPNKVAMRKDSMFQMWSSTKPVLGVAAMIAIERGLFSPEDAVSKYLPNFKDIEVAVLKDPRDKDISPLGVYAELGAELGFFANLYWKAWSWFYDGYYIGYIPEHRLVAAKESLTIHHLLTHTAGLGTSGLGQATAPWNAKLSSGKSGDKSEEQDEFFNNITIGSLTNMISEGPLDFQPGSRFAYSGFMGLDVVAHIIEITSGQPFDEFVKTNIFDPLDMHDTYWNVPSEKSDRIVSISGGGKDGSKPAGTTKFFSGSVGLISTARDYLHFENMLLNKGEFLGKRILSEASVKLMSTNQSGDLFSKTEKVVKGSEGFGYTVAVTLDPEKALIKRGRGSFGWAGAAGTMSWTDPENNLNVVIMVQQPTKEFPEDIARVVFNAIN</sequence>
<dbReference type="PANTHER" id="PTHR43283:SF3">
    <property type="entry name" value="BETA-LACTAMASE FAMILY PROTEIN (AFU_ORTHOLOGUE AFUA_5G07500)"/>
    <property type="match status" value="1"/>
</dbReference>
<feature type="domain" description="Beta-lactamase-related" evidence="1">
    <location>
        <begin position="46"/>
        <end position="454"/>
    </location>
</feature>
<gene>
    <name evidence="2" type="ORF">EVB02_03890</name>
</gene>
<organism evidence="2 3">
    <name type="scientific">SAR92 clade bacterium</name>
    <dbReference type="NCBI Taxonomy" id="2315479"/>
    <lineage>
        <taxon>Bacteria</taxon>
        <taxon>Pseudomonadati</taxon>
        <taxon>Pseudomonadota</taxon>
        <taxon>Gammaproteobacteria</taxon>
        <taxon>Cellvibrionales</taxon>
        <taxon>Porticoccaceae</taxon>
        <taxon>SAR92 clade</taxon>
    </lineage>
</organism>
<dbReference type="PANTHER" id="PTHR43283">
    <property type="entry name" value="BETA-LACTAMASE-RELATED"/>
    <property type="match status" value="1"/>
</dbReference>
<evidence type="ECO:0000313" key="2">
    <source>
        <dbReference type="EMBL" id="RZO04845.1"/>
    </source>
</evidence>
<name>A0A520LJW7_9GAMM</name>
<dbReference type="AlphaFoldDB" id="A0A520LJW7"/>
<evidence type="ECO:0000259" key="1">
    <source>
        <dbReference type="Pfam" id="PF00144"/>
    </source>
</evidence>
<evidence type="ECO:0000313" key="3">
    <source>
        <dbReference type="Proteomes" id="UP000318148"/>
    </source>
</evidence>
<dbReference type="GO" id="GO:0016787">
    <property type="term" value="F:hydrolase activity"/>
    <property type="evidence" value="ECO:0007669"/>
    <property type="project" value="UniProtKB-KW"/>
</dbReference>
<comment type="caution">
    <text evidence="2">The sequence shown here is derived from an EMBL/GenBank/DDBJ whole genome shotgun (WGS) entry which is preliminary data.</text>
</comment>
<dbReference type="InterPro" id="IPR050789">
    <property type="entry name" value="Diverse_Enzym_Activities"/>
</dbReference>
<dbReference type="EMBL" id="SHBO01000055">
    <property type="protein sequence ID" value="RZO04845.1"/>
    <property type="molecule type" value="Genomic_DNA"/>
</dbReference>